<feature type="compositionally biased region" description="Basic and acidic residues" evidence="1">
    <location>
        <begin position="45"/>
        <end position="57"/>
    </location>
</feature>
<dbReference type="STRING" id="574651.SAMN04487968_10560"/>
<organism evidence="3 4">
    <name type="scientific">Nocardioides terrae</name>
    <dbReference type="NCBI Taxonomy" id="574651"/>
    <lineage>
        <taxon>Bacteria</taxon>
        <taxon>Bacillati</taxon>
        <taxon>Actinomycetota</taxon>
        <taxon>Actinomycetes</taxon>
        <taxon>Propionibacteriales</taxon>
        <taxon>Nocardioidaceae</taxon>
        <taxon>Nocardioides</taxon>
    </lineage>
</organism>
<gene>
    <name evidence="3" type="ORF">SAMN04487968_10560</name>
</gene>
<evidence type="ECO:0000313" key="4">
    <source>
        <dbReference type="Proteomes" id="UP000198832"/>
    </source>
</evidence>
<dbReference type="AlphaFoldDB" id="A0A1I1HXX6"/>
<keyword evidence="2" id="KW-0472">Membrane</keyword>
<feature type="region of interest" description="Disordered" evidence="1">
    <location>
        <begin position="43"/>
        <end position="106"/>
    </location>
</feature>
<accession>A0A1I1HXX6</accession>
<keyword evidence="4" id="KW-1185">Reference proteome</keyword>
<evidence type="ECO:0000313" key="3">
    <source>
        <dbReference type="EMBL" id="SFC28947.1"/>
    </source>
</evidence>
<sequence>MPQWQPVTPRRPFRERTTKLWLALVVGLACLVVGLGVGIAIGHATGHDDRGPGRFERFPGGPGRHGFGQRDGGGPFGFRNRQQAPDGSAPDQQQSPQTQPTPTPSS</sequence>
<keyword evidence="2" id="KW-1133">Transmembrane helix</keyword>
<protein>
    <submittedName>
        <fullName evidence="3">Uncharacterized protein</fullName>
    </submittedName>
</protein>
<reference evidence="3 4" key="1">
    <citation type="submission" date="2016-10" db="EMBL/GenBank/DDBJ databases">
        <authorList>
            <person name="de Groot N.N."/>
        </authorList>
    </citation>
    <scope>NUCLEOTIDE SEQUENCE [LARGE SCALE GENOMIC DNA]</scope>
    <source>
        <strain evidence="3 4">CGMCC 1.7056</strain>
    </source>
</reference>
<feature type="transmembrane region" description="Helical" evidence="2">
    <location>
        <begin position="20"/>
        <end position="41"/>
    </location>
</feature>
<name>A0A1I1HXX6_9ACTN</name>
<dbReference type="EMBL" id="FOLB01000005">
    <property type="protein sequence ID" value="SFC28947.1"/>
    <property type="molecule type" value="Genomic_DNA"/>
</dbReference>
<dbReference type="Proteomes" id="UP000198832">
    <property type="component" value="Unassembled WGS sequence"/>
</dbReference>
<proteinExistence type="predicted"/>
<keyword evidence="2" id="KW-0812">Transmembrane</keyword>
<evidence type="ECO:0000256" key="2">
    <source>
        <dbReference type="SAM" id="Phobius"/>
    </source>
</evidence>
<evidence type="ECO:0000256" key="1">
    <source>
        <dbReference type="SAM" id="MobiDB-lite"/>
    </source>
</evidence>
<feature type="compositionally biased region" description="Gly residues" evidence="1">
    <location>
        <begin position="60"/>
        <end position="76"/>
    </location>
</feature>